<proteinExistence type="predicted"/>
<comment type="caution">
    <text evidence="2">The sequence shown here is derived from an EMBL/GenBank/DDBJ whole genome shotgun (WGS) entry which is preliminary data.</text>
</comment>
<protein>
    <submittedName>
        <fullName evidence="2">Uncharacterized protein</fullName>
    </submittedName>
</protein>
<reference evidence="2" key="1">
    <citation type="submission" date="2017-07" db="EMBL/GenBank/DDBJ databases">
        <title>Taro Niue Genome Assembly and Annotation.</title>
        <authorList>
            <person name="Atibalentja N."/>
            <person name="Keating K."/>
            <person name="Fields C.J."/>
        </authorList>
    </citation>
    <scope>NUCLEOTIDE SEQUENCE</scope>
    <source>
        <strain evidence="2">Niue_2</strain>
        <tissue evidence="2">Leaf</tissue>
    </source>
</reference>
<accession>A0A843XSJ9</accession>
<evidence type="ECO:0000313" key="2">
    <source>
        <dbReference type="EMBL" id="MQM21845.1"/>
    </source>
</evidence>
<evidence type="ECO:0000256" key="1">
    <source>
        <dbReference type="SAM" id="MobiDB-lite"/>
    </source>
</evidence>
<feature type="non-terminal residue" evidence="2">
    <location>
        <position position="1"/>
    </location>
</feature>
<keyword evidence="3" id="KW-1185">Reference proteome</keyword>
<organism evidence="2 3">
    <name type="scientific">Colocasia esculenta</name>
    <name type="common">Wild taro</name>
    <name type="synonym">Arum esculentum</name>
    <dbReference type="NCBI Taxonomy" id="4460"/>
    <lineage>
        <taxon>Eukaryota</taxon>
        <taxon>Viridiplantae</taxon>
        <taxon>Streptophyta</taxon>
        <taxon>Embryophyta</taxon>
        <taxon>Tracheophyta</taxon>
        <taxon>Spermatophyta</taxon>
        <taxon>Magnoliopsida</taxon>
        <taxon>Liliopsida</taxon>
        <taxon>Araceae</taxon>
        <taxon>Aroideae</taxon>
        <taxon>Colocasieae</taxon>
        <taxon>Colocasia</taxon>
    </lineage>
</organism>
<name>A0A843XSJ9_COLES</name>
<evidence type="ECO:0000313" key="3">
    <source>
        <dbReference type="Proteomes" id="UP000652761"/>
    </source>
</evidence>
<dbReference type="Proteomes" id="UP000652761">
    <property type="component" value="Unassembled WGS sequence"/>
</dbReference>
<sequence length="79" mass="8305">LKASSGDPLLPGGSRDIGEGFPNTRLKLASTKNPEQEEFGGFLGLPKESFNNNLVPFGGLVGDPASLEETVESDSERGE</sequence>
<dbReference type="AlphaFoldDB" id="A0A843XSJ9"/>
<dbReference type="EMBL" id="NMUH01011658">
    <property type="protein sequence ID" value="MQM21845.1"/>
    <property type="molecule type" value="Genomic_DNA"/>
</dbReference>
<feature type="region of interest" description="Disordered" evidence="1">
    <location>
        <begin position="1"/>
        <end position="22"/>
    </location>
</feature>
<gene>
    <name evidence="2" type="ORF">Taro_054889</name>
</gene>